<dbReference type="Pfam" id="PF04055">
    <property type="entry name" value="Radical_SAM"/>
    <property type="match status" value="1"/>
</dbReference>
<evidence type="ECO:0000256" key="1">
    <source>
        <dbReference type="ARBA" id="ARBA00001966"/>
    </source>
</evidence>
<dbReference type="AlphaFoldDB" id="A0A450S272"/>
<keyword evidence="3" id="KW-0479">Metal-binding</keyword>
<evidence type="ECO:0000256" key="5">
    <source>
        <dbReference type="ARBA" id="ARBA00023014"/>
    </source>
</evidence>
<dbReference type="PROSITE" id="PS51918">
    <property type="entry name" value="RADICAL_SAM"/>
    <property type="match status" value="1"/>
</dbReference>
<dbReference type="InterPro" id="IPR058240">
    <property type="entry name" value="rSAM_sf"/>
</dbReference>
<comment type="cofactor">
    <cofactor evidence="1">
        <name>[4Fe-4S] cluster</name>
        <dbReference type="ChEBI" id="CHEBI:49883"/>
    </cofactor>
</comment>
<dbReference type="InterPro" id="IPR050377">
    <property type="entry name" value="Radical_SAM_PqqE_MftC-like"/>
</dbReference>
<dbReference type="GO" id="GO:0051536">
    <property type="term" value="F:iron-sulfur cluster binding"/>
    <property type="evidence" value="ECO:0007669"/>
    <property type="project" value="UniProtKB-KW"/>
</dbReference>
<dbReference type="EMBL" id="CAADEX010000011">
    <property type="protein sequence ID" value="VFJ45746.1"/>
    <property type="molecule type" value="Genomic_DNA"/>
</dbReference>
<keyword evidence="5" id="KW-0411">Iron-sulfur</keyword>
<gene>
    <name evidence="7" type="ORF">BECKDK2373B_GA0170837_10119</name>
</gene>
<dbReference type="Gene3D" id="3.20.20.70">
    <property type="entry name" value="Aldolase class I"/>
    <property type="match status" value="1"/>
</dbReference>
<dbReference type="CDD" id="cd01335">
    <property type="entry name" value="Radical_SAM"/>
    <property type="match status" value="1"/>
</dbReference>
<evidence type="ECO:0000256" key="2">
    <source>
        <dbReference type="ARBA" id="ARBA00022691"/>
    </source>
</evidence>
<evidence type="ECO:0000259" key="6">
    <source>
        <dbReference type="PROSITE" id="PS51918"/>
    </source>
</evidence>
<accession>A0A450S272</accession>
<sequence length="354" mass="40452">MDSHKEIPNLEGYLFSDRNKNDELWSLRLETNENCNLLCRYCFASATTEKRHGPVEIGKIKRLVDQAGPLGLRSVIFIGPGEPLLYPGLFEVFEYFKPLKIIPVIITNGTLISEENARHLFDLNASILLKYDSMNPDTQDYLSGKEGTGNKIRRALSILKNTGYTNEKKLGLSFVTTKINISEVPDFWYFCRENNIFPNIEQVGEEGRAREQNDLLLENDDFMKLKRELSEIDKKFDYSWDPCMPLPGVGCNQFLYSCYVSGNKITPCAGVTWGIDYDDDTALSTAWYSKVFSKFRDMAQKEGCLVDGRYCWGCRGSAFNYWIKNGVPAEKAVAMQDPDCEHCDRKNEMRCEGK</sequence>
<dbReference type="SFLD" id="SFLDG01067">
    <property type="entry name" value="SPASM/twitch_domain_containing"/>
    <property type="match status" value="1"/>
</dbReference>
<protein>
    <submittedName>
        <fullName evidence="7">Radical SAM superfamily enzyme, MoaA/NifB/PqqE/SkfB family</fullName>
    </submittedName>
</protein>
<dbReference type="PANTHER" id="PTHR11228">
    <property type="entry name" value="RADICAL SAM DOMAIN PROTEIN"/>
    <property type="match status" value="1"/>
</dbReference>
<dbReference type="SFLD" id="SFLDS00029">
    <property type="entry name" value="Radical_SAM"/>
    <property type="match status" value="1"/>
</dbReference>
<evidence type="ECO:0000256" key="4">
    <source>
        <dbReference type="ARBA" id="ARBA00023004"/>
    </source>
</evidence>
<dbReference type="GO" id="GO:0046872">
    <property type="term" value="F:metal ion binding"/>
    <property type="evidence" value="ECO:0007669"/>
    <property type="project" value="UniProtKB-KW"/>
</dbReference>
<dbReference type="GO" id="GO:0003824">
    <property type="term" value="F:catalytic activity"/>
    <property type="evidence" value="ECO:0007669"/>
    <property type="project" value="InterPro"/>
</dbReference>
<reference evidence="7" key="1">
    <citation type="submission" date="2019-02" db="EMBL/GenBank/DDBJ databases">
        <authorList>
            <person name="Gruber-Vodicka R. H."/>
            <person name="Seah K. B. B."/>
        </authorList>
    </citation>
    <scope>NUCLEOTIDE SEQUENCE</scope>
    <source>
        <strain evidence="7">BECK_DK47</strain>
    </source>
</reference>
<evidence type="ECO:0000313" key="7">
    <source>
        <dbReference type="EMBL" id="VFJ45746.1"/>
    </source>
</evidence>
<dbReference type="InterPro" id="IPR013785">
    <property type="entry name" value="Aldolase_TIM"/>
</dbReference>
<evidence type="ECO:0000256" key="3">
    <source>
        <dbReference type="ARBA" id="ARBA00022723"/>
    </source>
</evidence>
<proteinExistence type="predicted"/>
<dbReference type="PANTHER" id="PTHR11228:SF34">
    <property type="entry name" value="TUNGSTEN-CONTAINING ALDEHYDE FERREDOXIN OXIDOREDUCTASE COFACTOR MODIFYING PROTEIN"/>
    <property type="match status" value="1"/>
</dbReference>
<dbReference type="SUPFAM" id="SSF102114">
    <property type="entry name" value="Radical SAM enzymes"/>
    <property type="match status" value="1"/>
</dbReference>
<keyword evidence="2" id="KW-0949">S-adenosyl-L-methionine</keyword>
<name>A0A450S272_9GAMM</name>
<keyword evidence="4" id="KW-0408">Iron</keyword>
<organism evidence="7">
    <name type="scientific">Candidatus Kentrum sp. DK</name>
    <dbReference type="NCBI Taxonomy" id="2126562"/>
    <lineage>
        <taxon>Bacteria</taxon>
        <taxon>Pseudomonadati</taxon>
        <taxon>Pseudomonadota</taxon>
        <taxon>Gammaproteobacteria</taxon>
        <taxon>Candidatus Kentrum</taxon>
    </lineage>
</organism>
<dbReference type="InterPro" id="IPR007197">
    <property type="entry name" value="rSAM"/>
</dbReference>
<feature type="domain" description="Radical SAM core" evidence="6">
    <location>
        <begin position="19"/>
        <end position="239"/>
    </location>
</feature>